<comment type="caution">
    <text evidence="1">The sequence shown here is derived from an EMBL/GenBank/DDBJ whole genome shotgun (WGS) entry which is preliminary data.</text>
</comment>
<sequence length="96" mass="11315">MTFLVFEARDGIEKIRSTIKAVLMTNSLKTSPPRCFCLHCFLPFYQLANIAYSVNKILNYYQELYTPARFTDIEFFESFKQIVSEQKSQQSQKIQK</sequence>
<evidence type="ECO:0000313" key="1">
    <source>
        <dbReference type="EMBL" id="CAH1602993.1"/>
    </source>
</evidence>
<proteinExistence type="predicted"/>
<dbReference type="AlphaFoldDB" id="A0AAU9QXI3"/>
<organism evidence="1 2">
    <name type="scientific">Vibrio jasicida</name>
    <dbReference type="NCBI Taxonomy" id="766224"/>
    <lineage>
        <taxon>Bacteria</taxon>
        <taxon>Pseudomonadati</taxon>
        <taxon>Pseudomonadota</taxon>
        <taxon>Gammaproteobacteria</taxon>
        <taxon>Vibrionales</taxon>
        <taxon>Vibrionaceae</taxon>
        <taxon>Vibrio</taxon>
    </lineage>
</organism>
<protein>
    <submittedName>
        <fullName evidence="1">Uncharacterized protein</fullName>
    </submittedName>
</protein>
<reference evidence="1" key="1">
    <citation type="submission" date="2022-01" db="EMBL/GenBank/DDBJ databases">
        <authorList>
            <person name="Lagorce A."/>
        </authorList>
    </citation>
    <scope>NUCLEOTIDE SEQUENCE</scope>
    <source>
        <strain evidence="1">Th15_F1_A12</strain>
    </source>
</reference>
<accession>A0AAU9QXI3</accession>
<gene>
    <name evidence="1" type="ORF">THF1A12_610014</name>
</gene>
<dbReference type="Proteomes" id="UP001295462">
    <property type="component" value="Unassembled WGS sequence"/>
</dbReference>
<dbReference type="EMBL" id="CAKMUD010000118">
    <property type="protein sequence ID" value="CAH1602993.1"/>
    <property type="molecule type" value="Genomic_DNA"/>
</dbReference>
<evidence type="ECO:0000313" key="2">
    <source>
        <dbReference type="Proteomes" id="UP001295462"/>
    </source>
</evidence>
<name>A0AAU9QXI3_9VIBR</name>